<dbReference type="EMBL" id="ML211384">
    <property type="protein sequence ID" value="TFK83556.1"/>
    <property type="molecule type" value="Genomic_DNA"/>
</dbReference>
<evidence type="ECO:0000313" key="2">
    <source>
        <dbReference type="EMBL" id="TFK83556.1"/>
    </source>
</evidence>
<dbReference type="Proteomes" id="UP000308197">
    <property type="component" value="Unassembled WGS sequence"/>
</dbReference>
<evidence type="ECO:0000313" key="3">
    <source>
        <dbReference type="Proteomes" id="UP000308197"/>
    </source>
</evidence>
<dbReference type="InParanoid" id="A0A5C3P1L2"/>
<gene>
    <name evidence="2" type="ORF">K466DRAFT_602759</name>
</gene>
<protein>
    <submittedName>
        <fullName evidence="2">Uncharacterized protein</fullName>
    </submittedName>
</protein>
<name>A0A5C3P1L2_9APHY</name>
<keyword evidence="3" id="KW-1185">Reference proteome</keyword>
<reference evidence="2 3" key="1">
    <citation type="journal article" date="2019" name="Nat. Ecol. Evol.">
        <title>Megaphylogeny resolves global patterns of mushroom evolution.</title>
        <authorList>
            <person name="Varga T."/>
            <person name="Krizsan K."/>
            <person name="Foldi C."/>
            <person name="Dima B."/>
            <person name="Sanchez-Garcia M."/>
            <person name="Sanchez-Ramirez S."/>
            <person name="Szollosi G.J."/>
            <person name="Szarkandi J.G."/>
            <person name="Papp V."/>
            <person name="Albert L."/>
            <person name="Andreopoulos W."/>
            <person name="Angelini C."/>
            <person name="Antonin V."/>
            <person name="Barry K.W."/>
            <person name="Bougher N.L."/>
            <person name="Buchanan P."/>
            <person name="Buyck B."/>
            <person name="Bense V."/>
            <person name="Catcheside P."/>
            <person name="Chovatia M."/>
            <person name="Cooper J."/>
            <person name="Damon W."/>
            <person name="Desjardin D."/>
            <person name="Finy P."/>
            <person name="Geml J."/>
            <person name="Haridas S."/>
            <person name="Hughes K."/>
            <person name="Justo A."/>
            <person name="Karasinski D."/>
            <person name="Kautmanova I."/>
            <person name="Kiss B."/>
            <person name="Kocsube S."/>
            <person name="Kotiranta H."/>
            <person name="LaButti K.M."/>
            <person name="Lechner B.E."/>
            <person name="Liimatainen K."/>
            <person name="Lipzen A."/>
            <person name="Lukacs Z."/>
            <person name="Mihaltcheva S."/>
            <person name="Morgado L.N."/>
            <person name="Niskanen T."/>
            <person name="Noordeloos M.E."/>
            <person name="Ohm R.A."/>
            <person name="Ortiz-Santana B."/>
            <person name="Ovrebo C."/>
            <person name="Racz N."/>
            <person name="Riley R."/>
            <person name="Savchenko A."/>
            <person name="Shiryaev A."/>
            <person name="Soop K."/>
            <person name="Spirin V."/>
            <person name="Szebenyi C."/>
            <person name="Tomsovsky M."/>
            <person name="Tulloss R.E."/>
            <person name="Uehling J."/>
            <person name="Grigoriev I.V."/>
            <person name="Vagvolgyi C."/>
            <person name="Papp T."/>
            <person name="Martin F.M."/>
            <person name="Miettinen O."/>
            <person name="Hibbett D.S."/>
            <person name="Nagy L.G."/>
        </authorList>
    </citation>
    <scope>NUCLEOTIDE SEQUENCE [LARGE SCALE GENOMIC DNA]</scope>
    <source>
        <strain evidence="2 3">HHB13444</strain>
    </source>
</reference>
<feature type="region of interest" description="Disordered" evidence="1">
    <location>
        <begin position="1"/>
        <end position="68"/>
    </location>
</feature>
<dbReference type="AlphaFoldDB" id="A0A5C3P1L2"/>
<feature type="compositionally biased region" description="Basic residues" evidence="1">
    <location>
        <begin position="1"/>
        <end position="21"/>
    </location>
</feature>
<proteinExistence type="predicted"/>
<accession>A0A5C3P1L2</accession>
<evidence type="ECO:0000256" key="1">
    <source>
        <dbReference type="SAM" id="MobiDB-lite"/>
    </source>
</evidence>
<organism evidence="2 3">
    <name type="scientific">Polyporus arcularius HHB13444</name>
    <dbReference type="NCBI Taxonomy" id="1314778"/>
    <lineage>
        <taxon>Eukaryota</taxon>
        <taxon>Fungi</taxon>
        <taxon>Dikarya</taxon>
        <taxon>Basidiomycota</taxon>
        <taxon>Agaricomycotina</taxon>
        <taxon>Agaricomycetes</taxon>
        <taxon>Polyporales</taxon>
        <taxon>Polyporaceae</taxon>
        <taxon>Polyporus</taxon>
    </lineage>
</organism>
<sequence>MSSHPYGRRVSSRVASKKRAWSRVSDSDLEAPRDERFVDAGNVVQEDANDDESMLSSLPTESETTEQSEDVATIALIDAHAPPAIYKRETGDAFPSRAWPDPVENTAILRRRWVTDAVVQRLVTELLDSPVRSRAIFPLSQIPKEATWGPKSPRTDMSGQLCWWDMPMTIRAIGYIARMSFTADTVEPIPRVVVGLELLRALDQLGLEQCIQRIGCLVPEGTIPQFEASRTAYGRHSVEPFRDAYDAPAILLWLTWSCDV</sequence>